<keyword evidence="2" id="KW-0732">Signal</keyword>
<accession>A0A818F8F7</accession>
<dbReference type="InterPro" id="IPR016186">
    <property type="entry name" value="C-type_lectin-like/link_sf"/>
</dbReference>
<dbReference type="CDD" id="cd00037">
    <property type="entry name" value="CLECT"/>
    <property type="match status" value="1"/>
</dbReference>
<dbReference type="Pfam" id="PF01822">
    <property type="entry name" value="WSC"/>
    <property type="match status" value="1"/>
</dbReference>
<evidence type="ECO:0000256" key="1">
    <source>
        <dbReference type="SAM" id="Phobius"/>
    </source>
</evidence>
<proteinExistence type="predicted"/>
<protein>
    <recommendedName>
        <fullName evidence="3">WSC domain-containing protein</fullName>
    </recommendedName>
</protein>
<dbReference type="InterPro" id="IPR002889">
    <property type="entry name" value="WSC_carb-bd"/>
</dbReference>
<feature type="chain" id="PRO_5032945136" description="WSC domain-containing protein" evidence="2">
    <location>
        <begin position="22"/>
        <end position="1252"/>
    </location>
</feature>
<dbReference type="Proteomes" id="UP000663869">
    <property type="component" value="Unassembled WGS sequence"/>
</dbReference>
<organism evidence="4 5">
    <name type="scientific">Rotaria socialis</name>
    <dbReference type="NCBI Taxonomy" id="392032"/>
    <lineage>
        <taxon>Eukaryota</taxon>
        <taxon>Metazoa</taxon>
        <taxon>Spiralia</taxon>
        <taxon>Gnathifera</taxon>
        <taxon>Rotifera</taxon>
        <taxon>Eurotatoria</taxon>
        <taxon>Bdelloidea</taxon>
        <taxon>Philodinida</taxon>
        <taxon>Philodinidae</taxon>
        <taxon>Rotaria</taxon>
    </lineage>
</organism>
<dbReference type="EMBL" id="CAJNYU010001819">
    <property type="protein sequence ID" value="CAF3471091.1"/>
    <property type="molecule type" value="Genomic_DNA"/>
</dbReference>
<keyword evidence="1" id="KW-0812">Transmembrane</keyword>
<name>A0A818F8F7_9BILA</name>
<reference evidence="4" key="1">
    <citation type="submission" date="2021-02" db="EMBL/GenBank/DDBJ databases">
        <authorList>
            <person name="Nowell W R."/>
        </authorList>
    </citation>
    <scope>NUCLEOTIDE SEQUENCE</scope>
</reference>
<dbReference type="InterPro" id="IPR050801">
    <property type="entry name" value="Ca-Dep_Lectins_ImmuneDev"/>
</dbReference>
<feature type="domain" description="WSC" evidence="3">
    <location>
        <begin position="710"/>
        <end position="812"/>
    </location>
</feature>
<gene>
    <name evidence="4" type="ORF">FME351_LOCUS14834</name>
</gene>
<feature type="transmembrane region" description="Helical" evidence="1">
    <location>
        <begin position="1196"/>
        <end position="1217"/>
    </location>
</feature>
<keyword evidence="1" id="KW-0472">Membrane</keyword>
<evidence type="ECO:0000313" key="4">
    <source>
        <dbReference type="EMBL" id="CAF3471091.1"/>
    </source>
</evidence>
<evidence type="ECO:0000256" key="2">
    <source>
        <dbReference type="SAM" id="SignalP"/>
    </source>
</evidence>
<sequence length="1252" mass="142120">MLYSKLLSLLMIISATYVVSGAYRYMGCYRQVFYDSYFISSYMEPNLCFRLCETPIIFIQDTVCRCSGSGLMHYDRHADRYCSTLCRQPGNPQVKTTEKCGGTEMYSLYAEENFYARHAHLLEYRIQYSSCQFWNRSDYYDTSKVNIDGLSTKSPLNRLETCAAACLDRNSTTTSIGFNGNDNQCSCIIPKQLNENSDRSLYLTILSTDKCDRHCKNIVANSKVQHPFTCGSSTDQRIWAVYNLTDLCPTDSVYIKELKHCMFTNTDIFDSCPSPSVKYVYNGNLTWNTFLKVIKKFNLTKSIVSVDFDDDVIIDSSWKCPMNKTDNIIKSNISDTNYFQQSSSVNYVLDSGCLRESTYSVSSRMPMNYLCVTYPMNKKSPLDDEPHLHGRYRYISRTIVACPPNWFDLNRQCYRMSNEPKNIQEAKNTCFSISESEEKENLGQIDRLALDTEEKNEFVEEFKKFISDYLKGEIVQYTSRWQTHLGFYLLDTNASKIESKNANLEEASMYPLSIPIIILPPPVPAVGINSSSISEFQMINPNENNNSTVKDDSCIVVTRPTVDKQGSSILQTTQINHCSKPIHVLCRTKSKPGVGFHPVCLEKPLTLGLPAMISNYLTHELCLSVCKELKVNVAVLHMNKCYCFIYVPTRSSILKPSHEKYQKQHCGKPCPGNENEYCGNDHTIVAINSNEVTSSFIYDNTDTFKPSHTDFIHDACIHVDSVKQSTMYGFYLNRPNDVHPRHCLELCTKYEQKYALLNAKKCLCTNIQIQTRETDSWLSPRDTNCTDECQGNYFYSCGNINNSSIYSVYSMQKHCPTGFTIPKDGQSCVRADATEKKTSFSNAQSSCESFGGMIAKINDALEIQHLVPKSTLTGDNFGIWPYSSVSRIPKRVQYFWIDRTSSTSIKDATLDFSIPKCSMKTSESVDRHCIAVIFEKTVIQDAVSYDPCIIESNECSSTSAVPVCVDKHLKSDPTFIHSTEVGDDSVVSVNTTIEYSCGGDKEYHLVNGFCYKIIVHETTWQEAKSQCERENAALFIPENFIAIKLIKLLFLREQSYTSSGFAHVGVTYDNKNSTIKKSNTNNASSVVDTMEITSPYFSCESTFLRHYRQLMSSSILSTKEKERLKNEQTACAYVDVRSEDRKYVLCDDIRCDRSATVICQKAPITKARTVVAKSSPMNKQFNLHTSSKPAGTRFPLTLFLCVTLFVAMLTGSVYILYNRYLKQKNNTRLQTVRDNDDSVYSPLSTGNDFDLH</sequence>
<dbReference type="InterPro" id="IPR001304">
    <property type="entry name" value="C-type_lectin-like"/>
</dbReference>
<dbReference type="PANTHER" id="PTHR22801:SF63">
    <property type="entry name" value="C-TYPE LECTIN DOMAIN-CONTAINING PROTEIN"/>
    <property type="match status" value="1"/>
</dbReference>
<dbReference type="PROSITE" id="PS51212">
    <property type="entry name" value="WSC"/>
    <property type="match status" value="1"/>
</dbReference>
<feature type="signal peptide" evidence="2">
    <location>
        <begin position="1"/>
        <end position="21"/>
    </location>
</feature>
<dbReference type="PANTHER" id="PTHR22801">
    <property type="entry name" value="LITHOSTATHINE"/>
    <property type="match status" value="1"/>
</dbReference>
<dbReference type="SUPFAM" id="SSF56436">
    <property type="entry name" value="C-type lectin-like"/>
    <property type="match status" value="3"/>
</dbReference>
<evidence type="ECO:0000313" key="5">
    <source>
        <dbReference type="Proteomes" id="UP000663869"/>
    </source>
</evidence>
<dbReference type="SMART" id="SM00034">
    <property type="entry name" value="CLECT"/>
    <property type="match status" value="3"/>
</dbReference>
<dbReference type="Gene3D" id="3.10.100.10">
    <property type="entry name" value="Mannose-Binding Protein A, subunit A"/>
    <property type="match status" value="3"/>
</dbReference>
<evidence type="ECO:0000259" key="3">
    <source>
        <dbReference type="PROSITE" id="PS51212"/>
    </source>
</evidence>
<comment type="caution">
    <text evidence="4">The sequence shown here is derived from an EMBL/GenBank/DDBJ whole genome shotgun (WGS) entry which is preliminary data.</text>
</comment>
<dbReference type="InterPro" id="IPR016187">
    <property type="entry name" value="CTDL_fold"/>
</dbReference>
<dbReference type="AlphaFoldDB" id="A0A818F8F7"/>
<keyword evidence="1" id="KW-1133">Transmembrane helix</keyword>